<dbReference type="GO" id="GO:0003676">
    <property type="term" value="F:nucleic acid binding"/>
    <property type="evidence" value="ECO:0007669"/>
    <property type="project" value="InterPro"/>
</dbReference>
<dbReference type="AlphaFoldDB" id="A0AAV0Q221"/>
<evidence type="ECO:0000313" key="5">
    <source>
        <dbReference type="Proteomes" id="UP001154282"/>
    </source>
</evidence>
<proteinExistence type="predicted"/>
<dbReference type="InterPro" id="IPR025836">
    <property type="entry name" value="Zn_knuckle_CX2CX4HX4C"/>
</dbReference>
<evidence type="ECO:0000313" key="4">
    <source>
        <dbReference type="EMBL" id="CAI0502330.1"/>
    </source>
</evidence>
<feature type="domain" description="CCHC-type" evidence="3">
    <location>
        <begin position="105"/>
        <end position="118"/>
    </location>
</feature>
<keyword evidence="1" id="KW-0479">Metal-binding</keyword>
<feature type="region of interest" description="Disordered" evidence="2">
    <location>
        <begin position="117"/>
        <end position="137"/>
    </location>
</feature>
<dbReference type="PROSITE" id="PS50158">
    <property type="entry name" value="ZF_CCHC"/>
    <property type="match status" value="1"/>
</dbReference>
<sequence length="137" mass="15378">MIGDHYINVVPWRKGFDPRVHSITSTLAWLQLPDLPIELYHPEAVLRIASRAGRPIRLDRATETGARAKFARVCVEIDLTKPLLSKFKVVGLEYEIKYEGLHNVCFQCGRYGHSQANCSSNHSGGQTQDANTNSDWG</sequence>
<accession>A0AAV0Q221</accession>
<keyword evidence="1" id="KW-0863">Zinc-finger</keyword>
<name>A0AAV0Q221_9ROSI</name>
<evidence type="ECO:0000256" key="1">
    <source>
        <dbReference type="PROSITE-ProRule" id="PRU00047"/>
    </source>
</evidence>
<organism evidence="4 5">
    <name type="scientific">Linum tenue</name>
    <dbReference type="NCBI Taxonomy" id="586396"/>
    <lineage>
        <taxon>Eukaryota</taxon>
        <taxon>Viridiplantae</taxon>
        <taxon>Streptophyta</taxon>
        <taxon>Embryophyta</taxon>
        <taxon>Tracheophyta</taxon>
        <taxon>Spermatophyta</taxon>
        <taxon>Magnoliopsida</taxon>
        <taxon>eudicotyledons</taxon>
        <taxon>Gunneridae</taxon>
        <taxon>Pentapetalae</taxon>
        <taxon>rosids</taxon>
        <taxon>fabids</taxon>
        <taxon>Malpighiales</taxon>
        <taxon>Linaceae</taxon>
        <taxon>Linum</taxon>
    </lineage>
</organism>
<evidence type="ECO:0000259" key="3">
    <source>
        <dbReference type="PROSITE" id="PS50158"/>
    </source>
</evidence>
<dbReference type="InterPro" id="IPR001878">
    <property type="entry name" value="Znf_CCHC"/>
</dbReference>
<keyword evidence="5" id="KW-1185">Reference proteome</keyword>
<comment type="caution">
    <text evidence="4">The sequence shown here is derived from an EMBL/GenBank/DDBJ whole genome shotgun (WGS) entry which is preliminary data.</text>
</comment>
<dbReference type="Proteomes" id="UP001154282">
    <property type="component" value="Unassembled WGS sequence"/>
</dbReference>
<dbReference type="EMBL" id="CAMGYJ010000009">
    <property type="protein sequence ID" value="CAI0502330.1"/>
    <property type="molecule type" value="Genomic_DNA"/>
</dbReference>
<dbReference type="PANTHER" id="PTHR31286">
    <property type="entry name" value="GLYCINE-RICH CELL WALL STRUCTURAL PROTEIN 1.8-LIKE"/>
    <property type="match status" value="1"/>
</dbReference>
<protein>
    <recommendedName>
        <fullName evidence="3">CCHC-type domain-containing protein</fullName>
    </recommendedName>
</protein>
<keyword evidence="1" id="KW-0862">Zinc</keyword>
<gene>
    <name evidence="4" type="ORF">LITE_LOCUS41115</name>
</gene>
<reference evidence="4" key="1">
    <citation type="submission" date="2022-08" db="EMBL/GenBank/DDBJ databases">
        <authorList>
            <person name="Gutierrez-Valencia J."/>
        </authorList>
    </citation>
    <scope>NUCLEOTIDE SEQUENCE</scope>
</reference>
<evidence type="ECO:0000256" key="2">
    <source>
        <dbReference type="SAM" id="MobiDB-lite"/>
    </source>
</evidence>
<dbReference type="InterPro" id="IPR040256">
    <property type="entry name" value="At4g02000-like"/>
</dbReference>
<dbReference type="Pfam" id="PF14392">
    <property type="entry name" value="zf-CCHC_4"/>
    <property type="match status" value="1"/>
</dbReference>
<dbReference type="PANTHER" id="PTHR31286:SF99">
    <property type="entry name" value="DUF4283 DOMAIN-CONTAINING PROTEIN"/>
    <property type="match status" value="1"/>
</dbReference>
<dbReference type="GO" id="GO:0008270">
    <property type="term" value="F:zinc ion binding"/>
    <property type="evidence" value="ECO:0007669"/>
    <property type="project" value="UniProtKB-KW"/>
</dbReference>